<evidence type="ECO:0000259" key="2">
    <source>
        <dbReference type="SMART" id="SM01257"/>
    </source>
</evidence>
<feature type="compositionally biased region" description="Polar residues" evidence="1">
    <location>
        <begin position="25"/>
        <end position="37"/>
    </location>
</feature>
<name>A0ABN7NN66_TIMPD</name>
<dbReference type="Pfam" id="PF14722">
    <property type="entry name" value="KRAP_IP3R_bind"/>
    <property type="match status" value="1"/>
</dbReference>
<dbReference type="InterPro" id="IPR029325">
    <property type="entry name" value="ITPR-bd"/>
</dbReference>
<gene>
    <name evidence="3" type="ORF">TPAB3V08_LOCUS3296</name>
</gene>
<feature type="compositionally biased region" description="Basic and acidic residues" evidence="1">
    <location>
        <begin position="1"/>
        <end position="21"/>
    </location>
</feature>
<dbReference type="EMBL" id="CAJPIN010003650">
    <property type="protein sequence ID" value="CAG2056304.1"/>
    <property type="molecule type" value="Genomic_DNA"/>
</dbReference>
<organism evidence="3 4">
    <name type="scientific">Timema podura</name>
    <name type="common">Walking stick</name>
    <dbReference type="NCBI Taxonomy" id="61482"/>
    <lineage>
        <taxon>Eukaryota</taxon>
        <taxon>Metazoa</taxon>
        <taxon>Ecdysozoa</taxon>
        <taxon>Arthropoda</taxon>
        <taxon>Hexapoda</taxon>
        <taxon>Insecta</taxon>
        <taxon>Pterygota</taxon>
        <taxon>Neoptera</taxon>
        <taxon>Polyneoptera</taxon>
        <taxon>Phasmatodea</taxon>
        <taxon>Timematodea</taxon>
        <taxon>Timematoidea</taxon>
        <taxon>Timematidae</taxon>
        <taxon>Timema</taxon>
    </lineage>
</organism>
<accession>A0ABN7NN66</accession>
<proteinExistence type="predicted"/>
<dbReference type="PANTHER" id="PTHR17469">
    <property type="entry name" value="SPERM SPECIFIC ANTIGEN 2-RELATED"/>
    <property type="match status" value="1"/>
</dbReference>
<feature type="domain" description="ITPR-interacting" evidence="2">
    <location>
        <begin position="18"/>
        <end position="142"/>
    </location>
</feature>
<feature type="non-terminal residue" evidence="3">
    <location>
        <position position="160"/>
    </location>
</feature>
<dbReference type="Proteomes" id="UP001153148">
    <property type="component" value="Unassembled WGS sequence"/>
</dbReference>
<dbReference type="InterPro" id="IPR043444">
    <property type="entry name" value="TESPA1-like"/>
</dbReference>
<evidence type="ECO:0000313" key="4">
    <source>
        <dbReference type="Proteomes" id="UP001153148"/>
    </source>
</evidence>
<evidence type="ECO:0000313" key="3">
    <source>
        <dbReference type="EMBL" id="CAG2056304.1"/>
    </source>
</evidence>
<sequence>PQHAEKALRTVEKGERREGLVREASVQSDVTSHTDSHCSSMESYLESRRANPEEVLLGLGFGGPRRNVDSDVSRIPQRFLNPSKVKGVAIDDFLRHQQDLAETFESGFSGYRGLIGDTLCVPVPVRSQVCRTKEFHPVLVKPCPLCLARVDMPLRKEALL</sequence>
<feature type="region of interest" description="Disordered" evidence="1">
    <location>
        <begin position="1"/>
        <end position="37"/>
    </location>
</feature>
<dbReference type="PANTHER" id="PTHR17469:SF15">
    <property type="entry name" value="ITPR-INTERACTING DOMAIN-CONTAINING PROTEIN"/>
    <property type="match status" value="1"/>
</dbReference>
<protein>
    <recommendedName>
        <fullName evidence="2">ITPR-interacting domain-containing protein</fullName>
    </recommendedName>
</protein>
<feature type="non-terminal residue" evidence="3">
    <location>
        <position position="1"/>
    </location>
</feature>
<keyword evidence="4" id="KW-1185">Reference proteome</keyword>
<evidence type="ECO:0000256" key="1">
    <source>
        <dbReference type="SAM" id="MobiDB-lite"/>
    </source>
</evidence>
<comment type="caution">
    <text evidence="3">The sequence shown here is derived from an EMBL/GenBank/DDBJ whole genome shotgun (WGS) entry which is preliminary data.</text>
</comment>
<dbReference type="SMART" id="SM01257">
    <property type="entry name" value="KRAP_IP3R_bind"/>
    <property type="match status" value="1"/>
</dbReference>
<reference evidence="3" key="1">
    <citation type="submission" date="2021-03" db="EMBL/GenBank/DDBJ databases">
        <authorList>
            <person name="Tran Van P."/>
        </authorList>
    </citation>
    <scope>NUCLEOTIDE SEQUENCE</scope>
</reference>